<dbReference type="PANTHER" id="PTHR42966:SF1">
    <property type="entry name" value="SIALIC ACID SYNTHASE"/>
    <property type="match status" value="1"/>
</dbReference>
<sequence length="598" mass="67654">MKTISKNSRAYVIANLSTNHEGNVTLANEMIQKACECGADYVLMELDESNNPYSREVIDNFHKLAQDNGAVFTTKSFVNSIRQISPIQHFKDMNEDEETSSTNQQVIFPDLEKNIDNGHKTYEMVDLVQKIQQKFPKHELQFWEFQETSTCLPEVVVAIGIKAISCKFTLDDKCIGYDHEMSIHARDFRTMVTNIRTIEVALGTGKKDKISPSELPCFKKLFKSVVAAKNLERGSIIKAEDIKIKVSDTQSMCGFYFPIIIGRQLLSEVDEDDPIFVSDFDGLKHYTHYMPYDDPVSEFIDHVAKIELCRSINFKSPCYIIAEIGQNHQGDIMMAKKLIKLAKKCGADCVKFQKSCVNEKFTTLALNRPYNSKNSFGSTYGEHKKYLEFTEDQYKELRKYAVKKVGISFTASAMDPVSFDFIVSLKVPFVKIGSGEAGNLLLLEKAAKTYVPLVISTGMHTLADIRIVVETVSRYHNDFALLHCVSAYPTPPEEANLNMIKTLRKTFPNTIIGYSGHEVGSCITAASITLGAKIIERHITLDRNMKGSDHICSLDPSQFSKLVRDIRYIESITDKSTPRKHYINDCFEETLTKIKKNV</sequence>
<dbReference type="Gene3D" id="3.20.20.70">
    <property type="entry name" value="Aldolase class I"/>
    <property type="match status" value="3"/>
</dbReference>
<dbReference type="SMART" id="SM00858">
    <property type="entry name" value="SAF"/>
    <property type="match status" value="1"/>
</dbReference>
<dbReference type="Pfam" id="PF03102">
    <property type="entry name" value="NeuB"/>
    <property type="match status" value="2"/>
</dbReference>
<dbReference type="CDD" id="cd11615">
    <property type="entry name" value="SAF_NeuB_like"/>
    <property type="match status" value="1"/>
</dbReference>
<dbReference type="Gene3D" id="3.90.1210.10">
    <property type="entry name" value="Antifreeze-like/N-acetylneuraminic acid synthase C-terminal domain"/>
    <property type="match status" value="1"/>
</dbReference>
<protein>
    <submittedName>
        <fullName evidence="3">Sialic acid synthase</fullName>
    </submittedName>
</protein>
<reference evidence="3" key="1">
    <citation type="submission" date="2025-08" db="UniProtKB">
        <authorList>
            <consortium name="RefSeq"/>
        </authorList>
    </citation>
    <scope>IDENTIFICATION</scope>
    <source>
        <tissue evidence="3">Whole body</tissue>
    </source>
</reference>
<proteinExistence type="predicted"/>
<dbReference type="GO" id="GO:0047444">
    <property type="term" value="F:N-acylneuraminate-9-phosphate synthase activity"/>
    <property type="evidence" value="ECO:0007669"/>
    <property type="project" value="TreeGrafter"/>
</dbReference>
<dbReference type="PROSITE" id="PS50844">
    <property type="entry name" value="AFP_LIKE"/>
    <property type="match status" value="1"/>
</dbReference>
<dbReference type="SUPFAM" id="SSF51269">
    <property type="entry name" value="AFP III-like domain"/>
    <property type="match status" value="1"/>
</dbReference>
<gene>
    <name evidence="3" type="primary">LOC112693818</name>
</gene>
<dbReference type="InterPro" id="IPR057736">
    <property type="entry name" value="SAF_PseI/NeuA/NeuB"/>
</dbReference>
<dbReference type="OrthoDB" id="9928645at2759"/>
<dbReference type="GeneID" id="112693818"/>
<evidence type="ECO:0000313" key="2">
    <source>
        <dbReference type="Proteomes" id="UP000694846"/>
    </source>
</evidence>
<dbReference type="GO" id="GO:0016051">
    <property type="term" value="P:carbohydrate biosynthetic process"/>
    <property type="evidence" value="ECO:0007669"/>
    <property type="project" value="InterPro"/>
</dbReference>
<dbReference type="PANTHER" id="PTHR42966">
    <property type="entry name" value="N-ACETYLNEURAMINATE SYNTHASE"/>
    <property type="match status" value="1"/>
</dbReference>
<evidence type="ECO:0000313" key="3">
    <source>
        <dbReference type="RefSeq" id="XP_025424842.1"/>
    </source>
</evidence>
<keyword evidence="2" id="KW-1185">Reference proteome</keyword>
<accession>A0A8B8GRF9</accession>
<dbReference type="SUPFAM" id="SSF51569">
    <property type="entry name" value="Aldolase"/>
    <property type="match status" value="2"/>
</dbReference>
<organism evidence="2 3">
    <name type="scientific">Sipha flava</name>
    <name type="common">yellow sugarcane aphid</name>
    <dbReference type="NCBI Taxonomy" id="143950"/>
    <lineage>
        <taxon>Eukaryota</taxon>
        <taxon>Metazoa</taxon>
        <taxon>Ecdysozoa</taxon>
        <taxon>Arthropoda</taxon>
        <taxon>Hexapoda</taxon>
        <taxon>Insecta</taxon>
        <taxon>Pterygota</taxon>
        <taxon>Neoptera</taxon>
        <taxon>Paraneoptera</taxon>
        <taxon>Hemiptera</taxon>
        <taxon>Sternorrhyncha</taxon>
        <taxon>Aphidomorpha</taxon>
        <taxon>Aphidoidea</taxon>
        <taxon>Aphididae</taxon>
        <taxon>Sipha</taxon>
    </lineage>
</organism>
<dbReference type="InterPro" id="IPR013132">
    <property type="entry name" value="PseI/NeuA/B-like_N"/>
</dbReference>
<dbReference type="Proteomes" id="UP000694846">
    <property type="component" value="Unplaced"/>
</dbReference>
<dbReference type="InterPro" id="IPR051690">
    <property type="entry name" value="PseI-like"/>
</dbReference>
<dbReference type="InterPro" id="IPR013785">
    <property type="entry name" value="Aldolase_TIM"/>
</dbReference>
<dbReference type="InterPro" id="IPR006190">
    <property type="entry name" value="SAF_AFP_Neu5Ac"/>
</dbReference>
<dbReference type="InterPro" id="IPR036732">
    <property type="entry name" value="AFP_Neu5c_C_sf"/>
</dbReference>
<feature type="domain" description="AFP-like" evidence="1">
    <location>
        <begin position="224"/>
        <end position="283"/>
    </location>
</feature>
<dbReference type="RefSeq" id="XP_025424842.1">
    <property type="nucleotide sequence ID" value="XM_025569057.1"/>
</dbReference>
<name>A0A8B8GRF9_9HEMI</name>
<evidence type="ECO:0000259" key="1">
    <source>
        <dbReference type="PROSITE" id="PS50844"/>
    </source>
</evidence>
<dbReference type="AlphaFoldDB" id="A0A8B8GRF9"/>
<dbReference type="CTD" id="54187"/>
<dbReference type="InterPro" id="IPR013974">
    <property type="entry name" value="SAF"/>
</dbReference>